<dbReference type="InterPro" id="IPR041679">
    <property type="entry name" value="DNA2/NAM7-like_C"/>
</dbReference>
<evidence type="ECO:0000256" key="3">
    <source>
        <dbReference type="ARBA" id="ARBA00022806"/>
    </source>
</evidence>
<dbReference type="GO" id="GO:0043139">
    <property type="term" value="F:5'-3' DNA helicase activity"/>
    <property type="evidence" value="ECO:0007669"/>
    <property type="project" value="TreeGrafter"/>
</dbReference>
<dbReference type="GO" id="GO:0005524">
    <property type="term" value="F:ATP binding"/>
    <property type="evidence" value="ECO:0007669"/>
    <property type="project" value="UniProtKB-KW"/>
</dbReference>
<keyword evidence="5" id="KW-0812">Transmembrane</keyword>
<sequence length="238" mass="26009">MSESVIGLLAAYLEAVLGSCGIVANWFTQPMKSTSTTTPFSFQPSDGSCLRKSFVASEKKFSHIVRDEAEQAAEMEIWQPLAFFASSHTRLIVPGDPLQIGPVTSVHLLVDIAYGYKTLIPSRLYQKNQPSEVTAATWSSKHRTIVLVKPSHANAVVFYIESLLRTCRVKAHEISVVSPYTAQTQLIRRLLGPSFEVTADTVDKFHISERRAIIITAVCNETVLGGPAAETGLISSSI</sequence>
<keyword evidence="3" id="KW-0347">Helicase</keyword>
<reference evidence="8" key="2">
    <citation type="submission" date="2020-10" db="UniProtKB">
        <authorList>
            <consortium name="WormBaseParasite"/>
        </authorList>
    </citation>
    <scope>IDENTIFICATION</scope>
</reference>
<dbReference type="PANTHER" id="PTHR43788">
    <property type="entry name" value="DNA2/NAM7 HELICASE FAMILY MEMBER"/>
    <property type="match status" value="1"/>
</dbReference>
<proteinExistence type="predicted"/>
<keyword evidence="1" id="KW-0547">Nucleotide-binding</keyword>
<keyword evidence="7" id="KW-1185">Reference proteome</keyword>
<keyword evidence="5" id="KW-0472">Membrane</keyword>
<keyword evidence="2" id="KW-0378">Hydrolase</keyword>
<evidence type="ECO:0000256" key="1">
    <source>
        <dbReference type="ARBA" id="ARBA00022741"/>
    </source>
</evidence>
<feature type="domain" description="DNA2/NAM7 helicase-like C-terminal" evidence="6">
    <location>
        <begin position="146"/>
        <end position="221"/>
    </location>
</feature>
<feature type="transmembrane region" description="Helical" evidence="5">
    <location>
        <begin position="6"/>
        <end position="27"/>
    </location>
</feature>
<dbReference type="PANTHER" id="PTHR43788:SF8">
    <property type="entry name" value="DNA-BINDING PROTEIN SMUBP-2"/>
    <property type="match status" value="1"/>
</dbReference>
<evidence type="ECO:0000259" key="6">
    <source>
        <dbReference type="Pfam" id="PF13087"/>
    </source>
</evidence>
<keyword evidence="5" id="KW-1133">Transmembrane helix</keyword>
<dbReference type="SUPFAM" id="SSF52540">
    <property type="entry name" value="P-loop containing nucleoside triphosphate hydrolases"/>
    <property type="match status" value="1"/>
</dbReference>
<evidence type="ECO:0000256" key="2">
    <source>
        <dbReference type="ARBA" id="ARBA00022801"/>
    </source>
</evidence>
<dbReference type="Pfam" id="PF13087">
    <property type="entry name" value="AAA_12"/>
    <property type="match status" value="1"/>
</dbReference>
<evidence type="ECO:0000313" key="7">
    <source>
        <dbReference type="Proteomes" id="UP000492821"/>
    </source>
</evidence>
<accession>A0A7E4VKL8</accession>
<organism evidence="7 8">
    <name type="scientific">Panagrellus redivivus</name>
    <name type="common">Microworm</name>
    <dbReference type="NCBI Taxonomy" id="6233"/>
    <lineage>
        <taxon>Eukaryota</taxon>
        <taxon>Metazoa</taxon>
        <taxon>Ecdysozoa</taxon>
        <taxon>Nematoda</taxon>
        <taxon>Chromadorea</taxon>
        <taxon>Rhabditida</taxon>
        <taxon>Tylenchina</taxon>
        <taxon>Panagrolaimomorpha</taxon>
        <taxon>Panagrolaimoidea</taxon>
        <taxon>Panagrolaimidae</taxon>
        <taxon>Panagrellus</taxon>
    </lineage>
</organism>
<evidence type="ECO:0000256" key="4">
    <source>
        <dbReference type="ARBA" id="ARBA00022840"/>
    </source>
</evidence>
<dbReference type="InterPro" id="IPR027417">
    <property type="entry name" value="P-loop_NTPase"/>
</dbReference>
<dbReference type="Proteomes" id="UP000492821">
    <property type="component" value="Unassembled WGS sequence"/>
</dbReference>
<protein>
    <submittedName>
        <fullName evidence="8">RNA helicase</fullName>
    </submittedName>
</protein>
<dbReference type="AlphaFoldDB" id="A0A7E4VKL8"/>
<name>A0A7E4VKL8_PANRE</name>
<evidence type="ECO:0000256" key="5">
    <source>
        <dbReference type="SAM" id="Phobius"/>
    </source>
</evidence>
<reference evidence="7" key="1">
    <citation type="journal article" date="2013" name="Genetics">
        <title>The draft genome and transcriptome of Panagrellus redivivus are shaped by the harsh demands of a free-living lifestyle.</title>
        <authorList>
            <person name="Srinivasan J."/>
            <person name="Dillman A.R."/>
            <person name="Macchietto M.G."/>
            <person name="Heikkinen L."/>
            <person name="Lakso M."/>
            <person name="Fracchia K.M."/>
            <person name="Antoshechkin I."/>
            <person name="Mortazavi A."/>
            <person name="Wong G."/>
            <person name="Sternberg P.W."/>
        </authorList>
    </citation>
    <scope>NUCLEOTIDE SEQUENCE [LARGE SCALE GENOMIC DNA]</scope>
    <source>
        <strain evidence="7">MT8872</strain>
    </source>
</reference>
<dbReference type="Gene3D" id="3.40.50.300">
    <property type="entry name" value="P-loop containing nucleotide triphosphate hydrolases"/>
    <property type="match status" value="2"/>
</dbReference>
<dbReference type="InterPro" id="IPR050534">
    <property type="entry name" value="Coronavir_polyprotein_1ab"/>
</dbReference>
<dbReference type="GO" id="GO:0016787">
    <property type="term" value="F:hydrolase activity"/>
    <property type="evidence" value="ECO:0007669"/>
    <property type="project" value="UniProtKB-KW"/>
</dbReference>
<dbReference type="WBParaSite" id="Pan_g21908.t1">
    <property type="protein sequence ID" value="Pan_g21908.t1"/>
    <property type="gene ID" value="Pan_g21908"/>
</dbReference>
<keyword evidence="4" id="KW-0067">ATP-binding</keyword>
<evidence type="ECO:0000313" key="8">
    <source>
        <dbReference type="WBParaSite" id="Pan_g21908.t1"/>
    </source>
</evidence>